<dbReference type="EMBL" id="JAHXZJ010002609">
    <property type="protein sequence ID" value="KAH0539943.1"/>
    <property type="molecule type" value="Genomic_DNA"/>
</dbReference>
<dbReference type="Proteomes" id="UP000826195">
    <property type="component" value="Unassembled WGS sequence"/>
</dbReference>
<comment type="caution">
    <text evidence="1">The sequence shown here is derived from an EMBL/GenBank/DDBJ whole genome shotgun (WGS) entry which is preliminary data.</text>
</comment>
<accession>A0AAV7I2A0</accession>
<protein>
    <submittedName>
        <fullName evidence="1">Uncharacterized protein</fullName>
    </submittedName>
</protein>
<organism evidence="1 2">
    <name type="scientific">Cotesia glomerata</name>
    <name type="common">Lepidopteran parasitic wasp</name>
    <name type="synonym">Apanteles glomeratus</name>
    <dbReference type="NCBI Taxonomy" id="32391"/>
    <lineage>
        <taxon>Eukaryota</taxon>
        <taxon>Metazoa</taxon>
        <taxon>Ecdysozoa</taxon>
        <taxon>Arthropoda</taxon>
        <taxon>Hexapoda</taxon>
        <taxon>Insecta</taxon>
        <taxon>Pterygota</taxon>
        <taxon>Neoptera</taxon>
        <taxon>Endopterygota</taxon>
        <taxon>Hymenoptera</taxon>
        <taxon>Apocrita</taxon>
        <taxon>Ichneumonoidea</taxon>
        <taxon>Braconidae</taxon>
        <taxon>Microgastrinae</taxon>
        <taxon>Cotesia</taxon>
    </lineage>
</organism>
<proteinExistence type="predicted"/>
<name>A0AAV7I2A0_COTGL</name>
<dbReference type="AlphaFoldDB" id="A0AAV7I2A0"/>
<keyword evidence="2" id="KW-1185">Reference proteome</keyword>
<evidence type="ECO:0000313" key="2">
    <source>
        <dbReference type="Proteomes" id="UP000826195"/>
    </source>
</evidence>
<sequence>MTCAWRRGQRLAISAFSQAGDIGVQLRGRKPSSVRYPDEPCTTKFTSGMGCTASSCQGPGYGRQCRADKDYRTDYECGQNKELKCGHLLRVNIRHSTQAHRTFNVFR</sequence>
<gene>
    <name evidence="1" type="ORF">KQX54_010179</name>
</gene>
<evidence type="ECO:0000313" key="1">
    <source>
        <dbReference type="EMBL" id="KAH0539943.1"/>
    </source>
</evidence>
<reference evidence="1 2" key="1">
    <citation type="journal article" date="2021" name="J. Hered.">
        <title>A chromosome-level genome assembly of the parasitoid wasp, Cotesia glomerata (Hymenoptera: Braconidae).</title>
        <authorList>
            <person name="Pinto B.J."/>
            <person name="Weis J.J."/>
            <person name="Gamble T."/>
            <person name="Ode P.J."/>
            <person name="Paul R."/>
            <person name="Zaspel J.M."/>
        </authorList>
    </citation>
    <scope>NUCLEOTIDE SEQUENCE [LARGE SCALE GENOMIC DNA]</scope>
    <source>
        <strain evidence="1">CgM1</strain>
    </source>
</reference>